<feature type="region of interest" description="Disordered" evidence="1">
    <location>
        <begin position="1"/>
        <end position="63"/>
    </location>
</feature>
<feature type="compositionally biased region" description="Basic residues" evidence="1">
    <location>
        <begin position="35"/>
        <end position="44"/>
    </location>
</feature>
<organism evidence="2">
    <name type="scientific">Tanacetum cinerariifolium</name>
    <name type="common">Dalmatian daisy</name>
    <name type="synonym">Chrysanthemum cinerariifolium</name>
    <dbReference type="NCBI Taxonomy" id="118510"/>
    <lineage>
        <taxon>Eukaryota</taxon>
        <taxon>Viridiplantae</taxon>
        <taxon>Streptophyta</taxon>
        <taxon>Embryophyta</taxon>
        <taxon>Tracheophyta</taxon>
        <taxon>Spermatophyta</taxon>
        <taxon>Magnoliopsida</taxon>
        <taxon>eudicotyledons</taxon>
        <taxon>Gunneridae</taxon>
        <taxon>Pentapetalae</taxon>
        <taxon>asterids</taxon>
        <taxon>campanulids</taxon>
        <taxon>Asterales</taxon>
        <taxon>Asteraceae</taxon>
        <taxon>Asteroideae</taxon>
        <taxon>Anthemideae</taxon>
        <taxon>Anthemidinae</taxon>
        <taxon>Tanacetum</taxon>
    </lineage>
</organism>
<feature type="region of interest" description="Disordered" evidence="1">
    <location>
        <begin position="82"/>
        <end position="109"/>
    </location>
</feature>
<feature type="compositionally biased region" description="Polar residues" evidence="1">
    <location>
        <begin position="24"/>
        <end position="34"/>
    </location>
</feature>
<proteinExistence type="predicted"/>
<comment type="caution">
    <text evidence="2">The sequence shown here is derived from an EMBL/GenBank/DDBJ whole genome shotgun (WGS) entry which is preliminary data.</text>
</comment>
<sequence length="373" mass="43051">MVIQNQSRMGEGSAMPTDPHHTPTILQPSLSQPQKTHKPMKPKRKDTQVPQPSDPTKSVTDEAVYKELGNSLVRIAITASSLEVEQDSESSGKEESFGEDASKQERRIDAIDADKDITMVSVQDDAEMFDVNDVLDGEEGKAIMVEEPVKPKKKEQIWLDEEAAKRLQEQFNKEERLPKERAQKEKEANIALIEEWDDVQAKIHVDYQLAERLQAEEQEELSDAKKATLFVQLLEEKESILQVNTFDDFRIELVEGKEKRAGTREFKEVEDDKETTEIKQLIKIIPKEEEVANDAISQMLKSFSKEDLEDLYKLVKARYGSTRPVENMDYLLWSDMKTMFEPHVEDEVWKRQQGYKVLEWKQYDSCGVHSLMM</sequence>
<gene>
    <name evidence="2" type="ORF">Tci_006012</name>
</gene>
<feature type="compositionally biased region" description="Basic and acidic residues" evidence="1">
    <location>
        <begin position="90"/>
        <end position="109"/>
    </location>
</feature>
<accession>A0A6L2JEA3</accession>
<protein>
    <submittedName>
        <fullName evidence="2">Uncharacterized protein</fullName>
    </submittedName>
</protein>
<feature type="compositionally biased region" description="Polar residues" evidence="1">
    <location>
        <begin position="48"/>
        <end position="58"/>
    </location>
</feature>
<evidence type="ECO:0000313" key="2">
    <source>
        <dbReference type="EMBL" id="GEU34034.1"/>
    </source>
</evidence>
<dbReference type="EMBL" id="BKCJ010000530">
    <property type="protein sequence ID" value="GEU34034.1"/>
    <property type="molecule type" value="Genomic_DNA"/>
</dbReference>
<dbReference type="AlphaFoldDB" id="A0A6L2JEA3"/>
<evidence type="ECO:0000256" key="1">
    <source>
        <dbReference type="SAM" id="MobiDB-lite"/>
    </source>
</evidence>
<reference evidence="2" key="1">
    <citation type="journal article" date="2019" name="Sci. Rep.">
        <title>Draft genome of Tanacetum cinerariifolium, the natural source of mosquito coil.</title>
        <authorList>
            <person name="Yamashiro T."/>
            <person name="Shiraishi A."/>
            <person name="Satake H."/>
            <person name="Nakayama K."/>
        </authorList>
    </citation>
    <scope>NUCLEOTIDE SEQUENCE</scope>
</reference>
<name>A0A6L2JEA3_TANCI</name>